<dbReference type="SUPFAM" id="SSF48403">
    <property type="entry name" value="Ankyrin repeat"/>
    <property type="match status" value="1"/>
</dbReference>
<dbReference type="InterPro" id="IPR036770">
    <property type="entry name" value="Ankyrin_rpt-contain_sf"/>
</dbReference>
<evidence type="ECO:0000313" key="5">
    <source>
        <dbReference type="Proteomes" id="UP000243579"/>
    </source>
</evidence>
<dbReference type="PROSITE" id="PS50088">
    <property type="entry name" value="ANK_REPEAT"/>
    <property type="match status" value="4"/>
</dbReference>
<feature type="repeat" description="ANK" evidence="3">
    <location>
        <begin position="95"/>
        <end position="127"/>
    </location>
</feature>
<reference evidence="4 5" key="1">
    <citation type="journal article" date="2014" name="Genome Biol. Evol.">
        <title>The secreted proteins of Achlya hypogyna and Thraustotheca clavata identify the ancestral oomycete secretome and reveal gene acquisitions by horizontal gene transfer.</title>
        <authorList>
            <person name="Misner I."/>
            <person name="Blouin N."/>
            <person name="Leonard G."/>
            <person name="Richards T.A."/>
            <person name="Lane C.E."/>
        </authorList>
    </citation>
    <scope>NUCLEOTIDE SEQUENCE [LARGE SCALE GENOMIC DNA]</scope>
    <source>
        <strain evidence="4 5">ATCC 48635</strain>
    </source>
</reference>
<sequence length="304" mass="31994">MLLAANVNGACPAIILAACNSSVPILRLLIEAGADVDASWVAYEVHLASMFQPLTFVQAIYMPPLLAAAARLKEGTEMIAALLEAGANVNYLANAGHSALPMAAKQGYAETVKMLLGAGAQVNVTDTYGRQPLYFAARQGHTDIVSLLLEAGADVDKCGDVWEKASRTRRLASDGQTPVVIAASNGHEAVVRRLLEAGADIERRAEDGRSALHAATKCGHTHIVQLLLESNAYIDRTKASCKGPLASAIEQDNQAIVLMLCKAITERASRDALAAPMAIPVNVSDDSGDQPTASIDWLDVSVAV</sequence>
<dbReference type="PROSITE" id="PS50297">
    <property type="entry name" value="ANK_REP_REGION"/>
    <property type="match status" value="4"/>
</dbReference>
<evidence type="ECO:0000256" key="1">
    <source>
        <dbReference type="ARBA" id="ARBA00022737"/>
    </source>
</evidence>
<comment type="caution">
    <text evidence="4">The sequence shown here is derived from an EMBL/GenBank/DDBJ whole genome shotgun (WGS) entry which is preliminary data.</text>
</comment>
<name>A0A1V9YL56_ACHHY</name>
<keyword evidence="1" id="KW-0677">Repeat</keyword>
<dbReference type="SMART" id="SM00248">
    <property type="entry name" value="ANK"/>
    <property type="match status" value="6"/>
</dbReference>
<dbReference type="InterPro" id="IPR002110">
    <property type="entry name" value="Ankyrin_rpt"/>
</dbReference>
<evidence type="ECO:0000313" key="4">
    <source>
        <dbReference type="EMBL" id="OQR86459.1"/>
    </source>
</evidence>
<dbReference type="Proteomes" id="UP000243579">
    <property type="component" value="Unassembled WGS sequence"/>
</dbReference>
<dbReference type="PRINTS" id="PR01415">
    <property type="entry name" value="ANKYRIN"/>
</dbReference>
<keyword evidence="2 3" id="KW-0040">ANK repeat</keyword>
<protein>
    <submittedName>
        <fullName evidence="4">Ankyrin</fullName>
    </submittedName>
</protein>
<proteinExistence type="predicted"/>
<dbReference type="AlphaFoldDB" id="A0A1V9YL56"/>
<accession>A0A1V9YL56</accession>
<feature type="repeat" description="ANK" evidence="3">
    <location>
        <begin position="174"/>
        <end position="206"/>
    </location>
</feature>
<dbReference type="PANTHER" id="PTHR24173">
    <property type="entry name" value="ANKYRIN REPEAT CONTAINING"/>
    <property type="match status" value="1"/>
</dbReference>
<organism evidence="4 5">
    <name type="scientific">Achlya hypogyna</name>
    <name type="common">Oomycete</name>
    <name type="synonym">Protoachlya hypogyna</name>
    <dbReference type="NCBI Taxonomy" id="1202772"/>
    <lineage>
        <taxon>Eukaryota</taxon>
        <taxon>Sar</taxon>
        <taxon>Stramenopiles</taxon>
        <taxon>Oomycota</taxon>
        <taxon>Saprolegniomycetes</taxon>
        <taxon>Saprolegniales</taxon>
        <taxon>Achlyaceae</taxon>
        <taxon>Achlya</taxon>
    </lineage>
</organism>
<gene>
    <name evidence="4" type="ORF">ACHHYP_10526</name>
</gene>
<feature type="repeat" description="ANK" evidence="3">
    <location>
        <begin position="207"/>
        <end position="239"/>
    </location>
</feature>
<dbReference type="Pfam" id="PF00023">
    <property type="entry name" value="Ank"/>
    <property type="match status" value="1"/>
</dbReference>
<dbReference type="Gene3D" id="1.25.40.20">
    <property type="entry name" value="Ankyrin repeat-containing domain"/>
    <property type="match status" value="2"/>
</dbReference>
<dbReference type="Pfam" id="PF12796">
    <property type="entry name" value="Ank_2"/>
    <property type="match status" value="2"/>
</dbReference>
<keyword evidence="5" id="KW-1185">Reference proteome</keyword>
<dbReference type="STRING" id="1202772.A0A1V9YL56"/>
<dbReference type="EMBL" id="JNBR01001504">
    <property type="protein sequence ID" value="OQR86459.1"/>
    <property type="molecule type" value="Genomic_DNA"/>
</dbReference>
<evidence type="ECO:0000256" key="3">
    <source>
        <dbReference type="PROSITE-ProRule" id="PRU00023"/>
    </source>
</evidence>
<dbReference type="PANTHER" id="PTHR24173:SF74">
    <property type="entry name" value="ANKYRIN REPEAT DOMAIN-CONTAINING PROTEIN 16"/>
    <property type="match status" value="1"/>
</dbReference>
<evidence type="ECO:0000256" key="2">
    <source>
        <dbReference type="ARBA" id="ARBA00023043"/>
    </source>
</evidence>
<feature type="repeat" description="ANK" evidence="3">
    <location>
        <begin position="128"/>
        <end position="160"/>
    </location>
</feature>
<dbReference type="OrthoDB" id="76717at2759"/>